<proteinExistence type="predicted"/>
<dbReference type="AlphaFoldDB" id="A0A0D3HIR7"/>
<keyword evidence="2" id="KW-0732">Signal</keyword>
<feature type="chain" id="PRO_5002263871" evidence="2">
    <location>
        <begin position="30"/>
        <end position="216"/>
    </location>
</feature>
<dbReference type="Gramene" id="OBART11G04540.1">
    <property type="protein sequence ID" value="OBART11G04540.1"/>
    <property type="gene ID" value="OBART11G04540"/>
</dbReference>
<evidence type="ECO:0000313" key="4">
    <source>
        <dbReference type="Proteomes" id="UP000026960"/>
    </source>
</evidence>
<feature type="compositionally biased region" description="Polar residues" evidence="1">
    <location>
        <begin position="67"/>
        <end position="77"/>
    </location>
</feature>
<feature type="compositionally biased region" description="Basic and acidic residues" evidence="1">
    <location>
        <begin position="53"/>
        <end position="64"/>
    </location>
</feature>
<feature type="signal peptide" evidence="2">
    <location>
        <begin position="1"/>
        <end position="29"/>
    </location>
</feature>
<name>A0A0D3HIR7_9ORYZ</name>
<reference evidence="3" key="2">
    <citation type="submission" date="2015-03" db="UniProtKB">
        <authorList>
            <consortium name="EnsemblPlants"/>
        </authorList>
    </citation>
    <scope>IDENTIFICATION</scope>
</reference>
<dbReference type="Proteomes" id="UP000026960">
    <property type="component" value="Chromosome 11"/>
</dbReference>
<dbReference type="EnsemblPlants" id="OBART11G04540.1">
    <property type="protein sequence ID" value="OBART11G04540.1"/>
    <property type="gene ID" value="OBART11G04540"/>
</dbReference>
<dbReference type="HOGENOM" id="CLU_1279373_0_0_1"/>
<reference evidence="3" key="1">
    <citation type="journal article" date="2009" name="Rice">
        <title>De Novo Next Generation Sequencing of Plant Genomes.</title>
        <authorList>
            <person name="Rounsley S."/>
            <person name="Marri P.R."/>
            <person name="Yu Y."/>
            <person name="He R."/>
            <person name="Sisneros N."/>
            <person name="Goicoechea J.L."/>
            <person name="Lee S.J."/>
            <person name="Angelova A."/>
            <person name="Kudrna D."/>
            <person name="Luo M."/>
            <person name="Affourtit J."/>
            <person name="Desany B."/>
            <person name="Knight J."/>
            <person name="Niazi F."/>
            <person name="Egholm M."/>
            <person name="Wing R.A."/>
        </authorList>
    </citation>
    <scope>NUCLEOTIDE SEQUENCE [LARGE SCALE GENOMIC DNA]</scope>
    <source>
        <strain evidence="3">cv. IRGC 105608</strain>
    </source>
</reference>
<evidence type="ECO:0000256" key="1">
    <source>
        <dbReference type="SAM" id="MobiDB-lite"/>
    </source>
</evidence>
<organism evidence="3">
    <name type="scientific">Oryza barthii</name>
    <dbReference type="NCBI Taxonomy" id="65489"/>
    <lineage>
        <taxon>Eukaryota</taxon>
        <taxon>Viridiplantae</taxon>
        <taxon>Streptophyta</taxon>
        <taxon>Embryophyta</taxon>
        <taxon>Tracheophyta</taxon>
        <taxon>Spermatophyta</taxon>
        <taxon>Magnoliopsida</taxon>
        <taxon>Liliopsida</taxon>
        <taxon>Poales</taxon>
        <taxon>Poaceae</taxon>
        <taxon>BOP clade</taxon>
        <taxon>Oryzoideae</taxon>
        <taxon>Oryzeae</taxon>
        <taxon>Oryzinae</taxon>
        <taxon>Oryza</taxon>
    </lineage>
</organism>
<feature type="region of interest" description="Disordered" evidence="1">
    <location>
        <begin position="53"/>
        <end position="81"/>
    </location>
</feature>
<sequence length="216" mass="22994">MAAARPRLRRPHVLCSLLLVMVMPCAISAADLASDGRGRLLQVAMDQAARALAEARARRDDPRDGSPTANLAAQSPTAARFPAAQAGRRFRFTPYNAAAGPRPRASAMSPHGAMGVAAAGTQLKAEEMASGCTGWISVGPSATGWNGENLAANCSAGINYCKWGSFSRKADLFEWPDAAKVSERDKEHASNEVHREPRTVVEVAKSLKKKMLELSP</sequence>
<evidence type="ECO:0000256" key="2">
    <source>
        <dbReference type="SAM" id="SignalP"/>
    </source>
</evidence>
<accession>A0A0D3HIR7</accession>
<protein>
    <submittedName>
        <fullName evidence="3">Uncharacterized protein</fullName>
    </submittedName>
</protein>
<evidence type="ECO:0000313" key="3">
    <source>
        <dbReference type="EnsemblPlants" id="OBART11G04540.1"/>
    </source>
</evidence>
<keyword evidence="4" id="KW-1185">Reference proteome</keyword>
<dbReference type="PaxDb" id="65489-OBART11G04540.1"/>